<evidence type="ECO:0000259" key="6">
    <source>
        <dbReference type="Pfam" id="PF04357"/>
    </source>
</evidence>
<proteinExistence type="predicted"/>
<protein>
    <recommendedName>
        <fullName evidence="6">Translocation and assembly module TamB C-terminal domain-containing protein</fullName>
    </recommendedName>
</protein>
<evidence type="ECO:0000313" key="8">
    <source>
        <dbReference type="Proteomes" id="UP000069241"/>
    </source>
</evidence>
<evidence type="ECO:0000256" key="5">
    <source>
        <dbReference type="SAM" id="MobiDB-lite"/>
    </source>
</evidence>
<accession>A0A109W8P3</accession>
<dbReference type="InterPro" id="IPR007452">
    <property type="entry name" value="TamB_C"/>
</dbReference>
<evidence type="ECO:0000313" key="7">
    <source>
        <dbReference type="EMBL" id="AMD88698.1"/>
    </source>
</evidence>
<evidence type="ECO:0000256" key="2">
    <source>
        <dbReference type="ARBA" id="ARBA00022692"/>
    </source>
</evidence>
<evidence type="ECO:0000256" key="4">
    <source>
        <dbReference type="ARBA" id="ARBA00023136"/>
    </source>
</evidence>
<dbReference type="PANTHER" id="PTHR36985">
    <property type="entry name" value="TRANSLOCATION AND ASSEMBLY MODULE SUBUNIT TAMB"/>
    <property type="match status" value="1"/>
</dbReference>
<gene>
    <name evidence="7" type="ORF">AXF13_00375</name>
</gene>
<dbReference type="PANTHER" id="PTHR36985:SF1">
    <property type="entry name" value="TRANSLOCATION AND ASSEMBLY MODULE SUBUNIT TAMB"/>
    <property type="match status" value="1"/>
</dbReference>
<keyword evidence="3" id="KW-1133">Transmembrane helix</keyword>
<dbReference type="KEGG" id="dfi:AXF13_00375"/>
<comment type="subcellular location">
    <subcellularLocation>
        <location evidence="1">Membrane</location>
        <topology evidence="1">Single-pass membrane protein</topology>
    </subcellularLocation>
</comment>
<keyword evidence="8" id="KW-1185">Reference proteome</keyword>
<evidence type="ECO:0000256" key="3">
    <source>
        <dbReference type="ARBA" id="ARBA00022989"/>
    </source>
</evidence>
<keyword evidence="2" id="KW-0812">Transmembrane</keyword>
<dbReference type="Proteomes" id="UP000069241">
    <property type="component" value="Chromosome"/>
</dbReference>
<keyword evidence="4" id="KW-0472">Membrane</keyword>
<dbReference type="STRING" id="44742.AXF13_00375"/>
<dbReference type="GO" id="GO:0005886">
    <property type="term" value="C:plasma membrane"/>
    <property type="evidence" value="ECO:0007669"/>
    <property type="project" value="InterPro"/>
</dbReference>
<evidence type="ECO:0000256" key="1">
    <source>
        <dbReference type="ARBA" id="ARBA00004167"/>
    </source>
</evidence>
<dbReference type="EMBL" id="CP014229">
    <property type="protein sequence ID" value="AMD88698.1"/>
    <property type="molecule type" value="Genomic_DNA"/>
</dbReference>
<dbReference type="Pfam" id="PF04357">
    <property type="entry name" value="TamB"/>
    <property type="match status" value="1"/>
</dbReference>
<feature type="region of interest" description="Disordered" evidence="5">
    <location>
        <begin position="156"/>
        <end position="182"/>
    </location>
</feature>
<dbReference type="GO" id="GO:0097347">
    <property type="term" value="C:TAM protein secretion complex"/>
    <property type="evidence" value="ECO:0007669"/>
    <property type="project" value="TreeGrafter"/>
</dbReference>
<sequence length="1297" mass="134178">MAWALRSESGQAWLTETVNAALESSLRESGLHVRLTHLSGPLPFACSFGLEAADAQGVWLTAPENSFAWDWHALPGTMRIASIRSANPALRRLPDLPPAPEPPAPGQPLTVEGLRVMLGDAARVLNDLPGWLPAVRLDALSVENALLPSELLGGAAMPPTPAPAKAQTPERKTADAPAPAPAAQALRADLDAGLTAGKEGAKLHVRARLSGAEDAPVAVSVLSCMAAEVSLEAQAGPSARANKGTDKGPGNAAEPGPGLAVDSRLEAVLRQPVLHVDALPSDLLGSEARLNLALAGGTTARESGPASSARLALADLNLTAGRVTATGQGQWHSGREDWPDGPLDLSLNVNLQSPATDTAAVPAKTADGTEEAGDVLAMLRAPLSLTLTAKGALRRPDVDLRLACANIQSNGHALKDTTLALTGAPLAWGDAFGLDGARGEARLVLDLRAELDQRPLSLTTELFYGPDLRSGPENATGVAPEAAVAGLRKLRLGAAGLEGTGDVTAVLTPGKAPVLDGAIRLRVADWQALSAFVPGQRLDGEAGLDLELRVEAPQNGSGPGAQQVLLRWKIPRFNLSSAQGGDAALHVRGLDGEARLTDLFGRAALAARLDLEGVSRGDLRLSARARASGPLQGPLDLNLESSGGVTSRLNIQWRPGLVALQTLEVRLNAALAAGNSGKGSKGRALGLRATRGAEIRYGDPGLAVSGLDLALSPSGRLQVQGALAPEKLDLRVVLDGLALEPWRALVPALPLGTAEARVRLSGSPARPGGDFRLGVRRLRVPGSPVAPLDLALVGGIERGASGSALAARLELDPQAVKALGGSEARLNLRLPLLFGPDGLPKPAPRGQLAGQVRWEGAVGPVWSLLPLADRRLNGRISLNLDLGGTLAAPRVTGGLRVDKARYEDLVLGVLLTDINLRLDLNGKEAGKKNAAGGTGPLAGSMHLELSAADGLGGSLRLTGGGGLDGRNLDLRAVLDHLRPLRRRDLRINLSGQAQVTGSATAPDVRGEIVINQGALLLNNLAVGGSITTLPIQEAATVTDAAPAAPAAAAEGQGSLNLRIRAPGRFIVEGHGLTSEWQANLLVSGSPAAPMITGELRAVKGNFDFLTKNFALTRGVITFGGGSLSNPLLDIVMTNETPDLTAHITISGTVSKMKLSLSSEPSLPKDEILSRILFGRSANELSRLEALQLAGAVAQLAGFGSGGGGMLDFTRKALGVDVLRLGTSSTGAAGEPGDQTAGGTTLEMGKYIGDLIYVGVEQGMKPDSTAFIIQLELTPRINLELRTEQQDTWGGVRWKYNY</sequence>
<feature type="domain" description="Translocation and assembly module TamB C-terminal" evidence="6">
    <location>
        <begin position="945"/>
        <end position="1297"/>
    </location>
</feature>
<feature type="region of interest" description="Disordered" evidence="5">
    <location>
        <begin position="234"/>
        <end position="259"/>
    </location>
</feature>
<dbReference type="GO" id="GO:0009306">
    <property type="term" value="P:protein secretion"/>
    <property type="evidence" value="ECO:0007669"/>
    <property type="project" value="InterPro"/>
</dbReference>
<dbReference type="RefSeq" id="WP_062251214.1">
    <property type="nucleotide sequence ID" value="NZ_CP014229.1"/>
</dbReference>
<name>A0A109W8P3_9BACT</name>
<reference evidence="8" key="1">
    <citation type="submission" date="2016-02" db="EMBL/GenBank/DDBJ databases">
        <authorList>
            <person name="Holder M.E."/>
            <person name="Ajami N.J."/>
            <person name="Petrosino J.F."/>
        </authorList>
    </citation>
    <scope>NUCLEOTIDE SEQUENCE [LARGE SCALE GENOMIC DNA]</scope>
    <source>
        <strain evidence="8">CCUG 45958</strain>
    </source>
</reference>
<organism evidence="7 8">
    <name type="scientific">Desulfovibrio fairfieldensis</name>
    <dbReference type="NCBI Taxonomy" id="44742"/>
    <lineage>
        <taxon>Bacteria</taxon>
        <taxon>Pseudomonadati</taxon>
        <taxon>Thermodesulfobacteriota</taxon>
        <taxon>Desulfovibrionia</taxon>
        <taxon>Desulfovibrionales</taxon>
        <taxon>Desulfovibrionaceae</taxon>
        <taxon>Desulfovibrio</taxon>
    </lineage>
</organism>